<evidence type="ECO:0000313" key="1">
    <source>
        <dbReference type="EMBL" id="OAD55130.1"/>
    </source>
</evidence>
<dbReference type="Proteomes" id="UP000250275">
    <property type="component" value="Unassembled WGS sequence"/>
</dbReference>
<accession>A0A310S992</accession>
<protein>
    <submittedName>
        <fullName evidence="1">Uncharacterized protein</fullName>
    </submittedName>
</protein>
<name>A0A310S992_9HYME</name>
<dbReference type="AlphaFoldDB" id="A0A310S992"/>
<keyword evidence="2" id="KW-1185">Reference proteome</keyword>
<reference evidence="1 2" key="1">
    <citation type="submission" date="2015-07" db="EMBL/GenBank/DDBJ databases">
        <title>The genome of Eufriesea mexicana.</title>
        <authorList>
            <person name="Pan H."/>
            <person name="Kapheim K."/>
        </authorList>
    </citation>
    <scope>NUCLEOTIDE SEQUENCE [LARGE SCALE GENOMIC DNA]</scope>
    <source>
        <strain evidence="1">0111107269</strain>
        <tissue evidence="1">Whole body</tissue>
    </source>
</reference>
<gene>
    <name evidence="1" type="ORF">WN48_05547</name>
</gene>
<evidence type="ECO:0000313" key="2">
    <source>
        <dbReference type="Proteomes" id="UP000250275"/>
    </source>
</evidence>
<sequence length="124" mass="13485">MVGSGTQTLLELSYTLSTRLTWLNRKGFARTRIRAGDIVVAAIHGIANTRPRGADTTSTRSSTTFAIATTFTSVTTGATAITIGVVTFLTATTTTNDHRTSSRYRQHAHPVHLQMSDRSYVKKV</sequence>
<organism evidence="1 2">
    <name type="scientific">Eufriesea mexicana</name>
    <dbReference type="NCBI Taxonomy" id="516756"/>
    <lineage>
        <taxon>Eukaryota</taxon>
        <taxon>Metazoa</taxon>
        <taxon>Ecdysozoa</taxon>
        <taxon>Arthropoda</taxon>
        <taxon>Hexapoda</taxon>
        <taxon>Insecta</taxon>
        <taxon>Pterygota</taxon>
        <taxon>Neoptera</taxon>
        <taxon>Endopterygota</taxon>
        <taxon>Hymenoptera</taxon>
        <taxon>Apocrita</taxon>
        <taxon>Aculeata</taxon>
        <taxon>Apoidea</taxon>
        <taxon>Anthophila</taxon>
        <taxon>Apidae</taxon>
        <taxon>Eufriesea</taxon>
    </lineage>
</organism>
<proteinExistence type="predicted"/>
<dbReference type="EMBL" id="KQ763302">
    <property type="protein sequence ID" value="OAD55130.1"/>
    <property type="molecule type" value="Genomic_DNA"/>
</dbReference>